<proteinExistence type="inferred from homology"/>
<protein>
    <submittedName>
        <fullName evidence="16">Protein containing THAP domain</fullName>
    </submittedName>
</protein>
<keyword evidence="6" id="KW-0805">Transcription regulation</keyword>
<organism evidence="16">
    <name type="scientific">Rhipicephalus zambeziensis</name>
    <dbReference type="NCBI Taxonomy" id="60191"/>
    <lineage>
        <taxon>Eukaryota</taxon>
        <taxon>Metazoa</taxon>
        <taxon>Ecdysozoa</taxon>
        <taxon>Arthropoda</taxon>
        <taxon>Chelicerata</taxon>
        <taxon>Arachnida</taxon>
        <taxon>Acari</taxon>
        <taxon>Parasitiformes</taxon>
        <taxon>Ixodida</taxon>
        <taxon>Ixodoidea</taxon>
        <taxon>Ixodidae</taxon>
        <taxon>Rhipicephalinae</taxon>
        <taxon>Rhipicephalus</taxon>
        <taxon>Rhipicephalus</taxon>
    </lineage>
</organism>
<evidence type="ECO:0000256" key="12">
    <source>
        <dbReference type="PROSITE-ProRule" id="PRU00309"/>
    </source>
</evidence>
<feature type="compositionally biased region" description="Polar residues" evidence="14">
    <location>
        <begin position="160"/>
        <end position="172"/>
    </location>
</feature>
<keyword evidence="4 12" id="KW-0863">Zinc-finger</keyword>
<dbReference type="GO" id="GO:0008270">
    <property type="term" value="F:zinc ion binding"/>
    <property type="evidence" value="ECO:0007669"/>
    <property type="project" value="UniProtKB-KW"/>
</dbReference>
<evidence type="ECO:0000256" key="7">
    <source>
        <dbReference type="ARBA" id="ARBA00023054"/>
    </source>
</evidence>
<feature type="region of interest" description="Disordered" evidence="14">
    <location>
        <begin position="91"/>
        <end position="258"/>
    </location>
</feature>
<dbReference type="PANTHER" id="PTHR46600:SF1">
    <property type="entry name" value="THAP DOMAIN-CONTAINING PROTEIN 1"/>
    <property type="match status" value="1"/>
</dbReference>
<dbReference type="AlphaFoldDB" id="A0A224Y469"/>
<dbReference type="InterPro" id="IPR026516">
    <property type="entry name" value="THAP1/10"/>
</dbReference>
<name>A0A224Y469_9ACAR</name>
<dbReference type="SMART" id="SM00980">
    <property type="entry name" value="THAP"/>
    <property type="match status" value="1"/>
</dbReference>
<dbReference type="Pfam" id="PF05485">
    <property type="entry name" value="THAP"/>
    <property type="match status" value="1"/>
</dbReference>
<comment type="subcellular location">
    <subcellularLocation>
        <location evidence="1">Nucleus</location>
        <location evidence="1">Nucleoplasm</location>
    </subcellularLocation>
</comment>
<keyword evidence="3" id="KW-0479">Metal-binding</keyword>
<dbReference type="Gene3D" id="6.20.210.20">
    <property type="entry name" value="THAP domain"/>
    <property type="match status" value="1"/>
</dbReference>
<evidence type="ECO:0000259" key="15">
    <source>
        <dbReference type="PROSITE" id="PS50950"/>
    </source>
</evidence>
<keyword evidence="11" id="KW-0131">Cell cycle</keyword>
<evidence type="ECO:0000256" key="4">
    <source>
        <dbReference type="ARBA" id="ARBA00022771"/>
    </source>
</evidence>
<evidence type="ECO:0000256" key="5">
    <source>
        <dbReference type="ARBA" id="ARBA00022833"/>
    </source>
</evidence>
<evidence type="ECO:0000256" key="9">
    <source>
        <dbReference type="ARBA" id="ARBA00023163"/>
    </source>
</evidence>
<dbReference type="EMBL" id="GFPF01001211">
    <property type="protein sequence ID" value="MAA12357.1"/>
    <property type="molecule type" value="Transcribed_RNA"/>
</dbReference>
<evidence type="ECO:0000256" key="2">
    <source>
        <dbReference type="ARBA" id="ARBA00006177"/>
    </source>
</evidence>
<evidence type="ECO:0000256" key="14">
    <source>
        <dbReference type="SAM" id="MobiDB-lite"/>
    </source>
</evidence>
<accession>A0A224Y469</accession>
<feature type="region of interest" description="Disordered" evidence="14">
    <location>
        <begin position="553"/>
        <end position="583"/>
    </location>
</feature>
<sequence>MVGTCAAPGCKNRVKQNSGITFHVFPKAAAVREAWARALNRLDDWTAKDSDRLCSVHFTAECFDKTGQTVRLRAGSIPTLFPAAQMCKARKAKPNTRQSQCKAQAKVKLTSSSSDQQESHGRATRATTKVQQAADQASKQLKTRSTGTNTTLSPKRATTDAPSQAREASSEGQPLPKKRLLTLRQETKGQSETQAKGSKDASTSQPAHVEKPTLVSVNGSKGVEDPDLDNVSNCSDDQEQHSDAVEQTVNRDLDSGGPGPKTTAMAALFLHTYCGERVEPEEVVKLKLLLQVAKRRLAVAERKLKRKSEAFDELLNANKELKFELSLAQRPTQQHFSVSDRLPQELLRDWHENAGRVPHARRYSATTLRFAADLHACSRTAYEHVARWLPMPTLYLVRRHNAMSPPGDGSQESGGVIAATTPSRKGETTLAGPQDVTLPASRFASSVPRYRKLPSGFPSAASKPKASTLSPAQCTAKLEKAPVMQASHSAPTVFVIKNATPPEMATPPEAATLPETASSTEVATSSETTTPPETEAQPHKDLQVATETLPGTKAQLDTETQPEDKMQETNSQLNTETMSGSHDTETIMDTSSVQTITTIFVPRTVAS</sequence>
<feature type="region of interest" description="Disordered" evidence="14">
    <location>
        <begin position="502"/>
        <end position="540"/>
    </location>
</feature>
<evidence type="ECO:0000256" key="11">
    <source>
        <dbReference type="ARBA" id="ARBA00023306"/>
    </source>
</evidence>
<evidence type="ECO:0000256" key="1">
    <source>
        <dbReference type="ARBA" id="ARBA00004642"/>
    </source>
</evidence>
<evidence type="ECO:0000313" key="16">
    <source>
        <dbReference type="EMBL" id="MAA12357.1"/>
    </source>
</evidence>
<dbReference type="InterPro" id="IPR006612">
    <property type="entry name" value="THAP_Znf"/>
</dbReference>
<feature type="coiled-coil region" evidence="13">
    <location>
        <begin position="283"/>
        <end position="324"/>
    </location>
</feature>
<feature type="compositionally biased region" description="Polar residues" evidence="14">
    <location>
        <begin position="188"/>
        <end position="206"/>
    </location>
</feature>
<feature type="compositionally biased region" description="Basic and acidic residues" evidence="14">
    <location>
        <begin position="238"/>
        <end position="254"/>
    </location>
</feature>
<evidence type="ECO:0000256" key="6">
    <source>
        <dbReference type="ARBA" id="ARBA00023015"/>
    </source>
</evidence>
<feature type="domain" description="THAP-type" evidence="15">
    <location>
        <begin position="1"/>
        <end position="81"/>
    </location>
</feature>
<keyword evidence="5" id="KW-0862">Zinc</keyword>
<keyword evidence="8 12" id="KW-0238">DNA-binding</keyword>
<evidence type="ECO:0000256" key="10">
    <source>
        <dbReference type="ARBA" id="ARBA00023242"/>
    </source>
</evidence>
<feature type="compositionally biased region" description="Polar residues" evidence="14">
    <location>
        <begin position="125"/>
        <end position="153"/>
    </location>
</feature>
<dbReference type="SMART" id="SM00692">
    <property type="entry name" value="DM3"/>
    <property type="match status" value="1"/>
</dbReference>
<keyword evidence="9" id="KW-0804">Transcription</keyword>
<dbReference type="GO" id="GO:0043565">
    <property type="term" value="F:sequence-specific DNA binding"/>
    <property type="evidence" value="ECO:0007669"/>
    <property type="project" value="InterPro"/>
</dbReference>
<dbReference type="PANTHER" id="PTHR46600">
    <property type="entry name" value="THAP DOMAIN-CONTAINING"/>
    <property type="match status" value="1"/>
</dbReference>
<dbReference type="GO" id="GO:0005654">
    <property type="term" value="C:nucleoplasm"/>
    <property type="evidence" value="ECO:0007669"/>
    <property type="project" value="UniProtKB-SubCell"/>
</dbReference>
<keyword evidence="7 13" id="KW-0175">Coiled coil</keyword>
<dbReference type="InterPro" id="IPR038441">
    <property type="entry name" value="THAP_Znf_sf"/>
</dbReference>
<evidence type="ECO:0000256" key="8">
    <source>
        <dbReference type="ARBA" id="ARBA00023125"/>
    </source>
</evidence>
<dbReference type="PROSITE" id="PS50950">
    <property type="entry name" value="ZF_THAP"/>
    <property type="match status" value="1"/>
</dbReference>
<evidence type="ECO:0000256" key="3">
    <source>
        <dbReference type="ARBA" id="ARBA00022723"/>
    </source>
</evidence>
<dbReference type="SUPFAM" id="SSF57716">
    <property type="entry name" value="Glucocorticoid receptor-like (DNA-binding domain)"/>
    <property type="match status" value="1"/>
</dbReference>
<feature type="compositionally biased region" description="Low complexity" evidence="14">
    <location>
        <begin position="502"/>
        <end position="535"/>
    </location>
</feature>
<keyword evidence="10" id="KW-0539">Nucleus</keyword>
<feature type="compositionally biased region" description="Polar residues" evidence="14">
    <location>
        <begin position="568"/>
        <end position="583"/>
    </location>
</feature>
<reference evidence="16" key="1">
    <citation type="journal article" date="2017" name="Parasit. Vectors">
        <title>Sialotranscriptomics of Rhipicephalus zambeziensis reveals intricate expression profiles of secretory proteins and suggests tight temporal transcriptional regulation during blood-feeding.</title>
        <authorList>
            <person name="de Castro M.H."/>
            <person name="de Klerk D."/>
            <person name="Pienaar R."/>
            <person name="Rees D.J.G."/>
            <person name="Mans B.J."/>
        </authorList>
    </citation>
    <scope>NUCLEOTIDE SEQUENCE</scope>
    <source>
        <tissue evidence="16">Salivary glands</tissue>
    </source>
</reference>
<evidence type="ECO:0000256" key="13">
    <source>
        <dbReference type="SAM" id="Coils"/>
    </source>
</evidence>
<comment type="similarity">
    <text evidence="2">Belongs to the THAP1 family.</text>
</comment>